<gene>
    <name evidence="3" type="ORF">DIT68_00045</name>
</gene>
<keyword evidence="2" id="KW-1133">Transmembrane helix</keyword>
<sequence length="239" mass="27126">MKIRLSELMESKSFSELTIEERNFVLSEISEQEFKEKRQLIVQVKEELKSEANQLKVNEQTHLNALAALRAKNASKSGLITEVEETVESQEKEGKVGFFAFKIPLWTAIAAVFMIFILTTPVFINSEFETKNDTTLAVADTVYIDKIIRDTIEISMPADTVVKVVYQSMPESEKEVKNQRNNEFIANDFEPIPLENFKIQDDLEKAMANDNFSNPIDIQSNVKGKSLSDDLIGKRVLGL</sequence>
<reference evidence="3 4" key="1">
    <citation type="submission" date="2018-05" db="EMBL/GenBank/DDBJ databases">
        <title>Brumimicrobium oceani sp. nov., isolated from coastal sediment.</title>
        <authorList>
            <person name="Kou Y."/>
        </authorList>
    </citation>
    <scope>NUCLEOTIDE SEQUENCE [LARGE SCALE GENOMIC DNA]</scope>
    <source>
        <strain evidence="3 4">C305</strain>
    </source>
</reference>
<dbReference type="EMBL" id="QFRJ01000001">
    <property type="protein sequence ID" value="PWH86694.1"/>
    <property type="molecule type" value="Genomic_DNA"/>
</dbReference>
<dbReference type="Proteomes" id="UP000245370">
    <property type="component" value="Unassembled WGS sequence"/>
</dbReference>
<evidence type="ECO:0000313" key="4">
    <source>
        <dbReference type="Proteomes" id="UP000245370"/>
    </source>
</evidence>
<evidence type="ECO:0000256" key="2">
    <source>
        <dbReference type="SAM" id="Phobius"/>
    </source>
</evidence>
<keyword evidence="1" id="KW-0175">Coiled coil</keyword>
<evidence type="ECO:0000313" key="3">
    <source>
        <dbReference type="EMBL" id="PWH86694.1"/>
    </source>
</evidence>
<reference evidence="3 4" key="2">
    <citation type="submission" date="2018-05" db="EMBL/GenBank/DDBJ databases">
        <authorList>
            <person name="Lanie J.A."/>
            <person name="Ng W.-L."/>
            <person name="Kazmierczak K.M."/>
            <person name="Andrzejewski T.M."/>
            <person name="Davidsen T.M."/>
            <person name="Wayne K.J."/>
            <person name="Tettelin H."/>
            <person name="Glass J.I."/>
            <person name="Rusch D."/>
            <person name="Podicherti R."/>
            <person name="Tsui H.-C.T."/>
            <person name="Winkler M.E."/>
        </authorList>
    </citation>
    <scope>NUCLEOTIDE SEQUENCE [LARGE SCALE GENOMIC DNA]</scope>
    <source>
        <strain evidence="3 4">C305</strain>
    </source>
</reference>
<keyword evidence="2" id="KW-0812">Transmembrane</keyword>
<feature type="transmembrane region" description="Helical" evidence="2">
    <location>
        <begin position="105"/>
        <end position="124"/>
    </location>
</feature>
<proteinExistence type="predicted"/>
<feature type="coiled-coil region" evidence="1">
    <location>
        <begin position="34"/>
        <end position="65"/>
    </location>
</feature>
<dbReference type="OrthoDB" id="1467693at2"/>
<accession>A0A2U2XFX4</accession>
<keyword evidence="4" id="KW-1185">Reference proteome</keyword>
<evidence type="ECO:0000256" key="1">
    <source>
        <dbReference type="SAM" id="Coils"/>
    </source>
</evidence>
<protein>
    <submittedName>
        <fullName evidence="3">Uncharacterized protein</fullName>
    </submittedName>
</protein>
<dbReference type="RefSeq" id="WP_109357776.1">
    <property type="nucleotide sequence ID" value="NZ_QFRJ01000001.1"/>
</dbReference>
<name>A0A2U2XFX4_9FLAO</name>
<comment type="caution">
    <text evidence="3">The sequence shown here is derived from an EMBL/GenBank/DDBJ whole genome shotgun (WGS) entry which is preliminary data.</text>
</comment>
<keyword evidence="2" id="KW-0472">Membrane</keyword>
<dbReference type="AlphaFoldDB" id="A0A2U2XFX4"/>
<organism evidence="3 4">
    <name type="scientific">Brumimicrobium oceani</name>
    <dbReference type="NCBI Taxonomy" id="2100725"/>
    <lineage>
        <taxon>Bacteria</taxon>
        <taxon>Pseudomonadati</taxon>
        <taxon>Bacteroidota</taxon>
        <taxon>Flavobacteriia</taxon>
        <taxon>Flavobacteriales</taxon>
        <taxon>Crocinitomicaceae</taxon>
        <taxon>Brumimicrobium</taxon>
    </lineage>
</organism>